<dbReference type="PANTHER" id="PTHR34825">
    <property type="entry name" value="CONSERVED PROTEIN, WITH A WEAK D-GALACTARATE DEHYDRATASE/ALTRONATE HYDROLASE DOMAIN"/>
    <property type="match status" value="1"/>
</dbReference>
<dbReference type="Pfam" id="PF09820">
    <property type="entry name" value="AAA-ATPase_like"/>
    <property type="match status" value="1"/>
</dbReference>
<dbReference type="InterPro" id="IPR018631">
    <property type="entry name" value="AAA-ATPase-like_dom"/>
</dbReference>
<dbReference type="EMBL" id="OB666726">
    <property type="protein sequence ID" value="CAD7233660.1"/>
    <property type="molecule type" value="Genomic_DNA"/>
</dbReference>
<feature type="domain" description="AAA-ATPase-like" evidence="1">
    <location>
        <begin position="10"/>
        <end position="89"/>
    </location>
</feature>
<dbReference type="OrthoDB" id="10057079at2759"/>
<organism evidence="2">
    <name type="scientific">Cyprideis torosa</name>
    <dbReference type="NCBI Taxonomy" id="163714"/>
    <lineage>
        <taxon>Eukaryota</taxon>
        <taxon>Metazoa</taxon>
        <taxon>Ecdysozoa</taxon>
        <taxon>Arthropoda</taxon>
        <taxon>Crustacea</taxon>
        <taxon>Oligostraca</taxon>
        <taxon>Ostracoda</taxon>
        <taxon>Podocopa</taxon>
        <taxon>Podocopida</taxon>
        <taxon>Cytherocopina</taxon>
        <taxon>Cytheroidea</taxon>
        <taxon>Cytherideidae</taxon>
        <taxon>Cyprideis</taxon>
    </lineage>
</organism>
<reference evidence="2" key="1">
    <citation type="submission" date="2020-11" db="EMBL/GenBank/DDBJ databases">
        <authorList>
            <person name="Tran Van P."/>
        </authorList>
    </citation>
    <scope>NUCLEOTIDE SEQUENCE</scope>
</reference>
<evidence type="ECO:0000313" key="2">
    <source>
        <dbReference type="EMBL" id="CAD7233660.1"/>
    </source>
</evidence>
<name>A0A7R8WKX6_9CRUS</name>
<dbReference type="PANTHER" id="PTHR34825:SF1">
    <property type="entry name" value="AAA-ATPASE-LIKE DOMAIN-CONTAINING PROTEIN"/>
    <property type="match status" value="1"/>
</dbReference>
<protein>
    <recommendedName>
        <fullName evidence="1">AAA-ATPase-like domain-containing protein</fullName>
    </recommendedName>
</protein>
<proteinExistence type="predicted"/>
<dbReference type="AlphaFoldDB" id="A0A7R8WKX6"/>
<evidence type="ECO:0000259" key="1">
    <source>
        <dbReference type="Pfam" id="PF09820"/>
    </source>
</evidence>
<gene>
    <name evidence="2" type="ORF">CTOB1V02_LOCUS11481</name>
</gene>
<sequence>MNTLQTPKYPIGHQDFKKIITEGFVYVDKTHHIHRLLTTYKYYFLSRPRRFGKSLLISTLYHLFKGEQALFDDLYISDQWTFQEYPVIHWLPGNALRPGLTASTLCRTSTFPELNHLFDISALAEYNEICGISQTELEANFPQELVRYDKAAIKQWYNGYRWHERSDTVYNPFSLLNFFASQGDFRNYWCSTGTPTFLLQLSRDLGWYDVSQSKLSQTGMSAFSLERLQLLPLLFQTGYLTISGYDELLNTYQLDYPNREVKSSYLEGLLEHYSFNPEPSTPRVT</sequence>
<accession>A0A7R8WKX6</accession>